<evidence type="ECO:0000313" key="9">
    <source>
        <dbReference type="Proteomes" id="UP000031643"/>
    </source>
</evidence>
<dbReference type="Gene3D" id="3.90.550.10">
    <property type="entry name" value="Spore Coat Polysaccharide Biosynthesis Protein SpsA, Chain A"/>
    <property type="match status" value="1"/>
</dbReference>
<proteinExistence type="inferred from homology"/>
<dbReference type="Proteomes" id="UP000031643">
    <property type="component" value="Chromosome"/>
</dbReference>
<dbReference type="InterPro" id="IPR029044">
    <property type="entry name" value="Nucleotide-diphossugar_trans"/>
</dbReference>
<dbReference type="KEGG" id="mcg:GL4_0246"/>
<dbReference type="RefSeq" id="WP_052464023.1">
    <property type="nucleotide sequence ID" value="NZ_AP014648.1"/>
</dbReference>
<dbReference type="HOGENOM" id="CLU_061778_0_1_5"/>
<evidence type="ECO:0000256" key="2">
    <source>
        <dbReference type="ARBA" id="ARBA00006739"/>
    </source>
</evidence>
<accession>A0A0A8JZ69</accession>
<sequence length="345" mass="39373">MRVSIVIRAFNEEEHFEKLLLGLKAQRKAPDEIILVDSGSTDSTVEIGRRYGCRVVPIDKHQFTFGRALNLGCAAATGDICVFVSAHVYPLYDDWLETLVAPFEDDRVALTYGRQRGGDVNKFSEHQIFARWFPPHSVFPQKNYFCNNANAAIRKATWEDHPYDEALTGLEDLAWAKSVQAKGYLLAYTAEAEIVHLHDETWDQVQNRYRREAIAMRAIDEHAKFSRLDFGWLLAQHVLSDGMHALKQGVLRREWGSICKFRYNQLLGTWRGFNGPSDVSAELRARFYYPTRPHHHHGHAAVERRPIDYDRLLDENEPSADAQAEPRDGDGDGAAPSLRIVRGDR</sequence>
<keyword evidence="9" id="KW-1185">Reference proteome</keyword>
<comment type="similarity">
    <text evidence="2">Belongs to the glycosyltransferase 2 family.</text>
</comment>
<evidence type="ECO:0000256" key="4">
    <source>
        <dbReference type="ARBA" id="ARBA00022679"/>
    </source>
</evidence>
<evidence type="ECO:0000256" key="3">
    <source>
        <dbReference type="ARBA" id="ARBA00022676"/>
    </source>
</evidence>
<keyword evidence="4" id="KW-0808">Transferase</keyword>
<feature type="region of interest" description="Disordered" evidence="6">
    <location>
        <begin position="312"/>
        <end position="345"/>
    </location>
</feature>
<reference evidence="8 9" key="1">
    <citation type="submission" date="2014-09" db="EMBL/GenBank/DDBJ databases">
        <title>Genome sequencing of Methyloceanibacter caenitepidi Gela4.</title>
        <authorList>
            <person name="Takeuchi M."/>
            <person name="Susumu S."/>
            <person name="Kamagata Y."/>
            <person name="Oshima K."/>
            <person name="Hattori M."/>
            <person name="Iwasaki W."/>
        </authorList>
    </citation>
    <scope>NUCLEOTIDE SEQUENCE [LARGE SCALE GENOMIC DNA]</scope>
    <source>
        <strain evidence="8 9">Gela4</strain>
    </source>
</reference>
<dbReference type="Pfam" id="PF00535">
    <property type="entry name" value="Glycos_transf_2"/>
    <property type="match status" value="1"/>
</dbReference>
<keyword evidence="5" id="KW-0460">Magnesium</keyword>
<keyword evidence="3" id="KW-0328">Glycosyltransferase</keyword>
<dbReference type="InterPro" id="IPR050256">
    <property type="entry name" value="Glycosyltransferase_2"/>
</dbReference>
<protein>
    <recommendedName>
        <fullName evidence="7">Glycosyltransferase 2-like domain-containing protein</fullName>
    </recommendedName>
</protein>
<evidence type="ECO:0000259" key="7">
    <source>
        <dbReference type="Pfam" id="PF00535"/>
    </source>
</evidence>
<dbReference type="SUPFAM" id="SSF53448">
    <property type="entry name" value="Nucleotide-diphospho-sugar transferases"/>
    <property type="match status" value="1"/>
</dbReference>
<dbReference type="STRING" id="1384459.GL4_0246"/>
<dbReference type="PANTHER" id="PTHR48090">
    <property type="entry name" value="UNDECAPRENYL-PHOSPHATE 4-DEOXY-4-FORMAMIDO-L-ARABINOSE TRANSFERASE-RELATED"/>
    <property type="match status" value="1"/>
</dbReference>
<name>A0A0A8JZ69_9HYPH</name>
<dbReference type="AlphaFoldDB" id="A0A0A8JZ69"/>
<organism evidence="8 9">
    <name type="scientific">Methyloceanibacter caenitepidi</name>
    <dbReference type="NCBI Taxonomy" id="1384459"/>
    <lineage>
        <taxon>Bacteria</taxon>
        <taxon>Pseudomonadati</taxon>
        <taxon>Pseudomonadota</taxon>
        <taxon>Alphaproteobacteria</taxon>
        <taxon>Hyphomicrobiales</taxon>
        <taxon>Hyphomicrobiaceae</taxon>
        <taxon>Methyloceanibacter</taxon>
    </lineage>
</organism>
<evidence type="ECO:0000313" key="8">
    <source>
        <dbReference type="EMBL" id="BAQ15716.1"/>
    </source>
</evidence>
<evidence type="ECO:0000256" key="6">
    <source>
        <dbReference type="SAM" id="MobiDB-lite"/>
    </source>
</evidence>
<dbReference type="PANTHER" id="PTHR48090:SF10">
    <property type="entry name" value="GLUCOSYL-3-PHOSPHOGLYCERATE SYNTHASE"/>
    <property type="match status" value="1"/>
</dbReference>
<comment type="cofactor">
    <cofactor evidence="1">
        <name>Mg(2+)</name>
        <dbReference type="ChEBI" id="CHEBI:18420"/>
    </cofactor>
</comment>
<gene>
    <name evidence="8" type="ORF">GL4_0246</name>
</gene>
<dbReference type="GO" id="GO:0016757">
    <property type="term" value="F:glycosyltransferase activity"/>
    <property type="evidence" value="ECO:0007669"/>
    <property type="project" value="UniProtKB-KW"/>
</dbReference>
<dbReference type="InterPro" id="IPR001173">
    <property type="entry name" value="Glyco_trans_2-like"/>
</dbReference>
<dbReference type="EMBL" id="AP014648">
    <property type="protein sequence ID" value="BAQ15716.1"/>
    <property type="molecule type" value="Genomic_DNA"/>
</dbReference>
<evidence type="ECO:0000256" key="1">
    <source>
        <dbReference type="ARBA" id="ARBA00001946"/>
    </source>
</evidence>
<dbReference type="CDD" id="cd00761">
    <property type="entry name" value="Glyco_tranf_GTA_type"/>
    <property type="match status" value="1"/>
</dbReference>
<feature type="domain" description="Glycosyltransferase 2-like" evidence="7">
    <location>
        <begin position="4"/>
        <end position="130"/>
    </location>
</feature>
<evidence type="ECO:0000256" key="5">
    <source>
        <dbReference type="ARBA" id="ARBA00022842"/>
    </source>
</evidence>